<dbReference type="RefSeq" id="WP_206087660.1">
    <property type="nucleotide sequence ID" value="NZ_CP065053.1"/>
</dbReference>
<dbReference type="PANTHER" id="PTHR31956:SF1">
    <property type="entry name" value="NON-SPECIFIC PHOSPHOLIPASE C1"/>
    <property type="match status" value="1"/>
</dbReference>
<protein>
    <recommendedName>
        <fullName evidence="2">phospholipase C</fullName>
        <ecNumber evidence="2">3.1.4.3</ecNumber>
    </recommendedName>
</protein>
<feature type="domain" description="Bacterial phospholipase C C-terminal" evidence="4">
    <location>
        <begin position="516"/>
        <end position="600"/>
    </location>
</feature>
<dbReference type="NCBIfam" id="TIGR03396">
    <property type="entry name" value="PC_PLC"/>
    <property type="match status" value="1"/>
</dbReference>
<evidence type="ECO:0000313" key="6">
    <source>
        <dbReference type="Proteomes" id="UP000662888"/>
    </source>
</evidence>
<dbReference type="Gene3D" id="3.40.720.10">
    <property type="entry name" value="Alkaline Phosphatase, subunit A"/>
    <property type="match status" value="2"/>
</dbReference>
<dbReference type="InterPro" id="IPR008475">
    <property type="entry name" value="PLipase_C_C"/>
</dbReference>
<organism evidence="5 6">
    <name type="scientific">Massilia antarctica</name>
    <dbReference type="NCBI Taxonomy" id="2765360"/>
    <lineage>
        <taxon>Bacteria</taxon>
        <taxon>Pseudomonadati</taxon>
        <taxon>Pseudomonadota</taxon>
        <taxon>Betaproteobacteria</taxon>
        <taxon>Burkholderiales</taxon>
        <taxon>Oxalobacteraceae</taxon>
        <taxon>Telluria group</taxon>
        <taxon>Massilia</taxon>
    </lineage>
</organism>
<accession>A0AA49A6C9</accession>
<keyword evidence="3" id="KW-0378">Hydrolase</keyword>
<dbReference type="EC" id="3.1.4.3" evidence="2"/>
<keyword evidence="6" id="KW-1185">Reference proteome</keyword>
<dbReference type="PANTHER" id="PTHR31956">
    <property type="entry name" value="NON-SPECIFIC PHOSPHOLIPASE C4-RELATED"/>
    <property type="match status" value="1"/>
</dbReference>
<dbReference type="InterPro" id="IPR006311">
    <property type="entry name" value="TAT_signal"/>
</dbReference>
<evidence type="ECO:0000256" key="3">
    <source>
        <dbReference type="ARBA" id="ARBA00022801"/>
    </source>
</evidence>
<name>A0AA49A6C9_9BURK</name>
<dbReference type="Proteomes" id="UP000662888">
    <property type="component" value="Chromosome"/>
</dbReference>
<proteinExistence type="inferred from homology"/>
<dbReference type="EMBL" id="CP065053">
    <property type="protein sequence ID" value="QPI48016.1"/>
    <property type="molecule type" value="Genomic_DNA"/>
</dbReference>
<feature type="domain" description="Bacterial phospholipase C C-terminal" evidence="4">
    <location>
        <begin position="608"/>
        <end position="690"/>
    </location>
</feature>
<dbReference type="Pfam" id="PF05506">
    <property type="entry name" value="PLipase_C_C"/>
    <property type="match status" value="2"/>
</dbReference>
<gene>
    <name evidence="5" type="ORF">IV454_20950</name>
</gene>
<reference evidence="5 6" key="1">
    <citation type="submission" date="2020-11" db="EMBL/GenBank/DDBJ databases">
        <authorList>
            <person name="Sun Q."/>
        </authorList>
    </citation>
    <scope>NUCLEOTIDE SEQUENCE [LARGE SCALE GENOMIC DNA]</scope>
    <source>
        <strain evidence="5 6">P8398</strain>
    </source>
</reference>
<comment type="similarity">
    <text evidence="1">Belongs to the bacterial phospholipase C family.</text>
</comment>
<dbReference type="CDD" id="cd16014">
    <property type="entry name" value="PLC"/>
    <property type="match status" value="1"/>
</dbReference>
<evidence type="ECO:0000256" key="2">
    <source>
        <dbReference type="ARBA" id="ARBA00012018"/>
    </source>
</evidence>
<dbReference type="PROSITE" id="PS51318">
    <property type="entry name" value="TAT"/>
    <property type="match status" value="1"/>
</dbReference>
<dbReference type="InterPro" id="IPR017767">
    <property type="entry name" value="PC-PLC"/>
</dbReference>
<evidence type="ECO:0000256" key="1">
    <source>
        <dbReference type="ARBA" id="ARBA00009717"/>
    </source>
</evidence>
<dbReference type="InterPro" id="IPR017850">
    <property type="entry name" value="Alkaline_phosphatase_core_sf"/>
</dbReference>
<dbReference type="InterPro" id="IPR007312">
    <property type="entry name" value="Phosphoesterase"/>
</dbReference>
<evidence type="ECO:0000313" key="5">
    <source>
        <dbReference type="EMBL" id="QPI48016.1"/>
    </source>
</evidence>
<evidence type="ECO:0000259" key="4">
    <source>
        <dbReference type="Pfam" id="PF05506"/>
    </source>
</evidence>
<dbReference type="Pfam" id="PF04185">
    <property type="entry name" value="Phosphoesterase"/>
    <property type="match status" value="1"/>
</dbReference>
<sequence>MSTSRRSFLSLASAGAASTLFPDLIREALAVPANNLTGSIADVEHVVIFMQENRSFDHYFGSFPGVRGFDDPRAITLPSGKPVWYQPDSAGGHVLPFHFDTKNTSALSLGTDHSWKGSQASWQGWDAWVKKKTPQCMGYFDRGDLPFYYALADAFSICDAYHCSVFGPTDPNRFYSLSGTSRGRMGALGGLYNVSATGYYNNDPARDNLAPAVTASAPTWRTYAEVLEANDVSWKVYQEWDNYGDNYLAYFRQFRVNPDGSRLAPDSPLARKGRVLAPGSTEANSRGTTGDWLVADFAADVRDNRLPKVSWIVAPNDYTEHAPNSPNAGENLTARLLAALVANPALWSKTVFLLTYDENDGFFDHVPPNIPPLDPSMGRTTLAEIGADENLAGVPVGLGPRVPMLVISPWSKGGRVCSQVFDHTSKLRFLEEWLTLGLKKNRAAVTLENISPWRRAVCGDLTSAFDFKSPNSAWPASVPKSARYEPVSGKPYPAPPAQQSLPLQEPCKTVTRTRYACALPYVLSAHAAVTPGRQLELSLHNSGTAGAAFIVYSKVRSDGPWYYTVEAGKRIEREVWNWSGGQYHLSVTGPNGFLRELAGDLAASAARPEVRVNYDTAAGNVQLLLSNAGGTAACTFTMVDNAYGAAATSYTVAAGQQQVVQCLLAGSFGWYDYSIGCDTDPRFLRRVAGHVETGAAGRTDPAIGANQRRVVLTVSASVLQRGASMNVSYAAPAGKSDPKNWVGLFAANAIPGSAGQAALQWAYVPAATGTHTFSTAALAVGDYAVWYFHQGGYTALGEAVTVSVTQFATSTPAVTRGAPLVFTFAIPASRVTAKNWVGIYRAGTSPGAGSSAIWQYAAQAGARVTFDSSSLAPGSYSAWLLHNDGYGVLGGPLAVSIA</sequence>